<feature type="region of interest" description="Disordered" evidence="1">
    <location>
        <begin position="225"/>
        <end position="250"/>
    </location>
</feature>
<keyword evidence="3" id="KW-1185">Reference proteome</keyword>
<evidence type="ECO:0000313" key="3">
    <source>
        <dbReference type="Proteomes" id="UP000015089"/>
    </source>
</evidence>
<dbReference type="EMBL" id="KF381361">
    <property type="protein sequence ID" value="AGR47997.1"/>
    <property type="molecule type" value="Genomic_DNA"/>
</dbReference>
<name>S5MVT7_9CAUD</name>
<dbReference type="Gene3D" id="3.30.460.10">
    <property type="entry name" value="Beta Polymerase, domain 2"/>
    <property type="match status" value="1"/>
</dbReference>
<dbReference type="Proteomes" id="UP000015089">
    <property type="component" value="Segment"/>
</dbReference>
<dbReference type="SUPFAM" id="SSF81301">
    <property type="entry name" value="Nucleotidyltransferase"/>
    <property type="match status" value="1"/>
</dbReference>
<organism evidence="2 3">
    <name type="scientific">Sinorhizobium phage phiM12</name>
    <dbReference type="NCBI Taxonomy" id="1357423"/>
    <lineage>
        <taxon>Viruses</taxon>
        <taxon>Duplodnaviria</taxon>
        <taxon>Heunggongvirae</taxon>
        <taxon>Uroviricota</taxon>
        <taxon>Caudoviricetes</taxon>
        <taxon>Emdodecavirus</taxon>
        <taxon>Emdodecavirus M12</taxon>
    </lineage>
</organism>
<dbReference type="KEGG" id="vg:24422964"/>
<evidence type="ECO:0000313" key="2">
    <source>
        <dbReference type="EMBL" id="AGR47997.1"/>
    </source>
</evidence>
<dbReference type="InterPro" id="IPR043519">
    <property type="entry name" value="NT_sf"/>
</dbReference>
<dbReference type="GeneID" id="24422964"/>
<proteinExistence type="predicted"/>
<sequence length="250" mass="28193">MSLLKEFREYQKALQEQALLAETDAYFEAYDQMYDQLEEAVVLNENTLVNPAFSPGEKLAELGTLAKQIAGGIISKADIADKLGSVYDKFKNFFESVKDKFKTILQKAANKFSNTKILAQLKPLKSLLDKVDGRGKSLSSITDLVRGAAIFEDREDAEKFVKDLQRKHGDKLNDLVEKTKGSDMVYGYYGTYHLLIEIDGIICEIQVATKKLWKQKKLAHKVYTATRSSSDGQSKEDSQLSKRLFSKGNR</sequence>
<protein>
    <submittedName>
        <fullName evidence="2">RelA/SpoT family protein</fullName>
    </submittedName>
</protein>
<reference evidence="2 3" key="2">
    <citation type="journal article" date="2014" name="Virology">
        <title>The structure of Sinorhizobium meliloti phage PhiM12, which has a novel T=19l triangulation number and is the founder of a new group of T4-superfamily phages.</title>
        <authorList>
            <person name="Stroupe M.E."/>
            <person name="Brewer T.E."/>
            <person name="Sousa D.R."/>
            <person name="Jones K.M."/>
        </authorList>
    </citation>
    <scope>NUCLEOTIDE SEQUENCE [LARGE SCALE GENOMIC DNA]</scope>
</reference>
<reference evidence="2 3" key="1">
    <citation type="journal article" date="2014" name="Virology">
        <title>The genome, proteome and phylogenetic analysis of Sinorhizobium meliloti phage PhiM12, the founder of a new group of T4-superfamily phages.</title>
        <authorList>
            <person name="Brewer T.E."/>
            <person name="Elizabeth Stroupe M."/>
            <person name="Jones K.M."/>
        </authorList>
    </citation>
    <scope>NUCLEOTIDE SEQUENCE [LARGE SCALE GENOMIC DNA]</scope>
</reference>
<evidence type="ECO:0000256" key="1">
    <source>
        <dbReference type="SAM" id="MobiDB-lite"/>
    </source>
</evidence>
<gene>
    <name evidence="2" type="ORF">SmphiM12_365</name>
</gene>
<dbReference type="RefSeq" id="YP_009143198.1">
    <property type="nucleotide sequence ID" value="NC_027204.1"/>
</dbReference>
<accession>S5MVT7</accession>